<name>A0AAX6GEA8_IRIPA</name>
<dbReference type="PROSITE" id="PS50033">
    <property type="entry name" value="UBX"/>
    <property type="match status" value="1"/>
</dbReference>
<feature type="compositionally biased region" description="Pro residues" evidence="4">
    <location>
        <begin position="53"/>
        <end position="75"/>
    </location>
</feature>
<dbReference type="PANTHER" id="PTHR47694">
    <property type="entry name" value="PLANT UBX DOMAIN-CONTAINING PROTEIN 2"/>
    <property type="match status" value="1"/>
</dbReference>
<dbReference type="InterPro" id="IPR036339">
    <property type="entry name" value="PUB-like_dom_sf"/>
</dbReference>
<dbReference type="CDD" id="cd16119">
    <property type="entry name" value="UBX_UBXN6"/>
    <property type="match status" value="1"/>
</dbReference>
<dbReference type="InterPro" id="IPR018997">
    <property type="entry name" value="PUB_domain"/>
</dbReference>
<dbReference type="Proteomes" id="UP001140949">
    <property type="component" value="Unassembled WGS sequence"/>
</dbReference>
<evidence type="ECO:0000259" key="5">
    <source>
        <dbReference type="PROSITE" id="PS50033"/>
    </source>
</evidence>
<dbReference type="Pfam" id="PF00789">
    <property type="entry name" value="UBX"/>
    <property type="match status" value="1"/>
</dbReference>
<protein>
    <submittedName>
        <fullName evidence="6">Plant UBX domain-containing protein 2</fullName>
    </submittedName>
</protein>
<gene>
    <name evidence="6" type="ORF">M6B38_370140</name>
</gene>
<reference evidence="6" key="1">
    <citation type="journal article" date="2023" name="GigaByte">
        <title>Genome assembly of the bearded iris, Iris pallida Lam.</title>
        <authorList>
            <person name="Bruccoleri R.E."/>
            <person name="Oakeley E.J."/>
            <person name="Faust A.M.E."/>
            <person name="Altorfer M."/>
            <person name="Dessus-Babus S."/>
            <person name="Burckhardt D."/>
            <person name="Oertli M."/>
            <person name="Naumann U."/>
            <person name="Petersen F."/>
            <person name="Wong J."/>
        </authorList>
    </citation>
    <scope>NUCLEOTIDE SEQUENCE</scope>
    <source>
        <strain evidence="6">GSM-AAB239-AS_SAM_17_03QT</strain>
    </source>
</reference>
<evidence type="ECO:0000313" key="7">
    <source>
        <dbReference type="Proteomes" id="UP001140949"/>
    </source>
</evidence>
<dbReference type="SMART" id="SM00580">
    <property type="entry name" value="PUG"/>
    <property type="match status" value="1"/>
</dbReference>
<feature type="domain" description="UBX" evidence="5">
    <location>
        <begin position="274"/>
        <end position="359"/>
    </location>
</feature>
<dbReference type="AlphaFoldDB" id="A0AAX6GEA8"/>
<organism evidence="6 7">
    <name type="scientific">Iris pallida</name>
    <name type="common">Sweet iris</name>
    <dbReference type="NCBI Taxonomy" id="29817"/>
    <lineage>
        <taxon>Eukaryota</taxon>
        <taxon>Viridiplantae</taxon>
        <taxon>Streptophyta</taxon>
        <taxon>Embryophyta</taxon>
        <taxon>Tracheophyta</taxon>
        <taxon>Spermatophyta</taxon>
        <taxon>Magnoliopsida</taxon>
        <taxon>Liliopsida</taxon>
        <taxon>Asparagales</taxon>
        <taxon>Iridaceae</taxon>
        <taxon>Iridoideae</taxon>
        <taxon>Irideae</taxon>
        <taxon>Iris</taxon>
    </lineage>
</organism>
<dbReference type="CDD" id="cd09212">
    <property type="entry name" value="PUB"/>
    <property type="match status" value="1"/>
</dbReference>
<feature type="region of interest" description="Disordered" evidence="4">
    <location>
        <begin position="180"/>
        <end position="201"/>
    </location>
</feature>
<keyword evidence="3" id="KW-0472">Membrane</keyword>
<evidence type="ECO:0000256" key="1">
    <source>
        <dbReference type="ARBA" id="ARBA00004170"/>
    </source>
</evidence>
<dbReference type="SUPFAM" id="SSF143503">
    <property type="entry name" value="PUG domain-like"/>
    <property type="match status" value="1"/>
</dbReference>
<comment type="caution">
    <text evidence="6">The sequence shown here is derived from an EMBL/GenBank/DDBJ whole genome shotgun (WGS) entry which is preliminary data.</text>
</comment>
<keyword evidence="7" id="KW-1185">Reference proteome</keyword>
<dbReference type="Gene3D" id="1.20.58.2190">
    <property type="match status" value="1"/>
</dbReference>
<evidence type="ECO:0000256" key="3">
    <source>
        <dbReference type="ARBA" id="ARBA00023136"/>
    </source>
</evidence>
<accession>A0AAX6GEA8</accession>
<evidence type="ECO:0000256" key="2">
    <source>
        <dbReference type="ARBA" id="ARBA00022786"/>
    </source>
</evidence>
<comment type="subcellular location">
    <subcellularLocation>
        <location evidence="1">Membrane</location>
        <topology evidence="1">Peripheral membrane protein</topology>
    </subcellularLocation>
</comment>
<dbReference type="InterPro" id="IPR029071">
    <property type="entry name" value="Ubiquitin-like_domsf"/>
</dbReference>
<dbReference type="FunFam" id="3.10.20.90:FF:000185">
    <property type="entry name" value="UBX domain-containing protein 6"/>
    <property type="match status" value="1"/>
</dbReference>
<sequence>MEEMKDKMKGFVKKVTPSSSSKFTGQGRVLGTSSSSSSSSPASSVNSRLLNPPTNPNPNPKPNPPPRTPEPPSDPDSPAAESVRRFLSAGPREEAVDIALRLLRNVAREPGSEKFRRIRMGNPKIREAVGDDAEGWAGVLESVGFTFGEEEGEVWATMGVPTEEMVVGIKEAVAVLERWKEKDSKGSGGADAAAAPKPDAAVETKPVDRQIWPIRVFFSVSESVAANIDLPDNFYNLSSEEIRREAQSRKKKMEESQLLVPKSYKEKQANAARKKYKFTVIRVQFPDGVVLQGIFRPSEPTTSLYEFVSSSLKEPGLEFELLSPAAPKLRVIPRFPIAGEKRTSTLEEERLVPSALIKFKPIETDSVVFTGLINELLEISEPLTSTTTVL</sequence>
<feature type="compositionally biased region" description="Low complexity" evidence="4">
    <location>
        <begin position="190"/>
        <end position="199"/>
    </location>
</feature>
<dbReference type="InterPro" id="IPR001012">
    <property type="entry name" value="UBX_dom"/>
</dbReference>
<feature type="region of interest" description="Disordered" evidence="4">
    <location>
        <begin position="1"/>
        <end position="90"/>
    </location>
</feature>
<feature type="compositionally biased region" description="Low complexity" evidence="4">
    <location>
        <begin position="33"/>
        <end position="52"/>
    </location>
</feature>
<dbReference type="PANTHER" id="PTHR47694:SF1">
    <property type="entry name" value="PLANT UBX DOMAIN-CONTAINING PROTEIN 2"/>
    <property type="match status" value="1"/>
</dbReference>
<dbReference type="Gene3D" id="3.10.20.90">
    <property type="entry name" value="Phosphatidylinositol 3-kinase Catalytic Subunit, Chain A, domain 1"/>
    <property type="match status" value="1"/>
</dbReference>
<dbReference type="SUPFAM" id="SSF54236">
    <property type="entry name" value="Ubiquitin-like"/>
    <property type="match status" value="1"/>
</dbReference>
<proteinExistence type="predicted"/>
<dbReference type="SMART" id="SM00166">
    <property type="entry name" value="UBX"/>
    <property type="match status" value="1"/>
</dbReference>
<dbReference type="GO" id="GO:0016020">
    <property type="term" value="C:membrane"/>
    <property type="evidence" value="ECO:0007669"/>
    <property type="project" value="UniProtKB-SubCell"/>
</dbReference>
<keyword evidence="2" id="KW-0833">Ubl conjugation pathway</keyword>
<dbReference type="EMBL" id="JANAVB010020597">
    <property type="protein sequence ID" value="KAJ6827009.1"/>
    <property type="molecule type" value="Genomic_DNA"/>
</dbReference>
<reference evidence="6" key="2">
    <citation type="submission" date="2023-04" db="EMBL/GenBank/DDBJ databases">
        <authorList>
            <person name="Bruccoleri R.E."/>
            <person name="Oakeley E.J."/>
            <person name="Faust A.-M."/>
            <person name="Dessus-Babus S."/>
            <person name="Altorfer M."/>
            <person name="Burckhardt D."/>
            <person name="Oertli M."/>
            <person name="Naumann U."/>
            <person name="Petersen F."/>
            <person name="Wong J."/>
        </authorList>
    </citation>
    <scope>NUCLEOTIDE SEQUENCE</scope>
    <source>
        <strain evidence="6">GSM-AAB239-AS_SAM_17_03QT</strain>
        <tissue evidence="6">Leaf</tissue>
    </source>
</reference>
<dbReference type="GO" id="GO:0050832">
    <property type="term" value="P:defense response to fungus"/>
    <property type="evidence" value="ECO:0007669"/>
    <property type="project" value="TreeGrafter"/>
</dbReference>
<dbReference type="Pfam" id="PF09409">
    <property type="entry name" value="PUB"/>
    <property type="match status" value="1"/>
</dbReference>
<evidence type="ECO:0000256" key="4">
    <source>
        <dbReference type="SAM" id="MobiDB-lite"/>
    </source>
</evidence>
<evidence type="ECO:0000313" key="6">
    <source>
        <dbReference type="EMBL" id="KAJ6827009.1"/>
    </source>
</evidence>